<evidence type="ECO:0000313" key="2">
    <source>
        <dbReference type="EMBL" id="SHK70258.1"/>
    </source>
</evidence>
<accession>A0A1M6UM98</accession>
<dbReference type="RefSeq" id="WP_073089829.1">
    <property type="nucleotide sequence ID" value="NZ_FRBC01000013.1"/>
</dbReference>
<dbReference type="InterPro" id="IPR029044">
    <property type="entry name" value="Nucleotide-diphossugar_trans"/>
</dbReference>
<keyword evidence="2" id="KW-0808">Transferase</keyword>
<dbReference type="CDD" id="cd02511">
    <property type="entry name" value="Beta4Glucosyltransferase"/>
    <property type="match status" value="1"/>
</dbReference>
<dbReference type="PANTHER" id="PTHR43630:SF2">
    <property type="entry name" value="GLYCOSYLTRANSFERASE"/>
    <property type="match status" value="1"/>
</dbReference>
<dbReference type="EMBL" id="FRBC01000013">
    <property type="protein sequence ID" value="SHK70258.1"/>
    <property type="molecule type" value="Genomic_DNA"/>
</dbReference>
<dbReference type="Pfam" id="PF00535">
    <property type="entry name" value="Glycos_transf_2"/>
    <property type="match status" value="1"/>
</dbReference>
<dbReference type="GO" id="GO:0016740">
    <property type="term" value="F:transferase activity"/>
    <property type="evidence" value="ECO:0007669"/>
    <property type="project" value="UniProtKB-KW"/>
</dbReference>
<protein>
    <submittedName>
        <fullName evidence="2">Glycosyltransferase involved in cell wall bisynthesis</fullName>
    </submittedName>
</protein>
<dbReference type="AlphaFoldDB" id="A0A1M6UM98"/>
<dbReference type="InterPro" id="IPR001173">
    <property type="entry name" value="Glyco_trans_2-like"/>
</dbReference>
<reference evidence="2 3" key="1">
    <citation type="submission" date="2016-11" db="EMBL/GenBank/DDBJ databases">
        <authorList>
            <person name="Jaros S."/>
            <person name="Januszkiewicz K."/>
            <person name="Wedrychowicz H."/>
        </authorList>
    </citation>
    <scope>NUCLEOTIDE SEQUENCE [LARGE SCALE GENOMIC DNA]</scope>
    <source>
        <strain evidence="2 3">HD4</strain>
    </source>
</reference>
<dbReference type="InterPro" id="IPR029063">
    <property type="entry name" value="SAM-dependent_MTases_sf"/>
</dbReference>
<proteinExistence type="predicted"/>
<dbReference type="OrthoDB" id="9815923at2"/>
<evidence type="ECO:0000313" key="3">
    <source>
        <dbReference type="Proteomes" id="UP000184263"/>
    </source>
</evidence>
<dbReference type="SUPFAM" id="SSF53448">
    <property type="entry name" value="Nucleotide-diphospho-sugar transferases"/>
    <property type="match status" value="1"/>
</dbReference>
<name>A0A1M6UM98_SELRU</name>
<gene>
    <name evidence="2" type="ORF">SAMN05216582_11339</name>
</gene>
<feature type="domain" description="Glycosyltransferase 2-like" evidence="1">
    <location>
        <begin position="10"/>
        <end position="120"/>
    </location>
</feature>
<dbReference type="SUPFAM" id="SSF53335">
    <property type="entry name" value="S-adenosyl-L-methionine-dependent methyltransferases"/>
    <property type="match status" value="1"/>
</dbReference>
<dbReference type="Gene3D" id="3.40.50.150">
    <property type="entry name" value="Vaccinia Virus protein VP39"/>
    <property type="match status" value="1"/>
</dbReference>
<organism evidence="2 3">
    <name type="scientific">Selenomonas ruminantium</name>
    <dbReference type="NCBI Taxonomy" id="971"/>
    <lineage>
        <taxon>Bacteria</taxon>
        <taxon>Bacillati</taxon>
        <taxon>Bacillota</taxon>
        <taxon>Negativicutes</taxon>
        <taxon>Selenomonadales</taxon>
        <taxon>Selenomonadaceae</taxon>
        <taxon>Selenomonas</taxon>
    </lineage>
</organism>
<dbReference type="SUPFAM" id="SSF48452">
    <property type="entry name" value="TPR-like"/>
    <property type="match status" value="1"/>
</dbReference>
<dbReference type="InterPro" id="IPR011990">
    <property type="entry name" value="TPR-like_helical_dom_sf"/>
</dbReference>
<sequence length="576" mass="66583">MADKGIIKISACVIVCNEEENLPCWLESMSSLADEMVVVDTGSLDATIEIATAAGARVEKFPWIDDFAAAKNYALEKCQGQWILMLDADEYIRLQDCAGVRAAIQRYDKDKNVIGFVSPLINVDKGRNNAYISTIHQIRVFRNLPQLRYVGAIHEILRYSGQGQKNMPLVDDYAIYHTGYSRHLMPEKYKRNLQMLEVSVKKYGKRLIDDFYFADCYYGLQQYEQAIQHAKAYLDAAERVRGEENRPYGVLLQSMIFLDYPLPEILDWVKRALREFPYGSEFKIMEGYAREYAGDETGAIRCYEEAEQLYARGKEQGRGTLQSDEAGSAMPEMRERLKKLQQRLGVKQEIKREDNDWLVSRQIMDKILAAIQKAKNGQKVLLCENIPAFREAVGKKFPGISLTIWTEDKQENFLRGKLEKSNQTYDYIYAGCLLEKTDAPEVFLTGIRKMLADSGKAWFLLGDIHNVANWFSCSGYEQLLVEEDFHDHYCFITASRLDETGVFLRSRYTESVRWELVRLLRRIENGIDSRENINRLWALCAREGIDFEYLQTFMQHSLIYYERVLQLLAVSLEEAQ</sequence>
<dbReference type="PANTHER" id="PTHR43630">
    <property type="entry name" value="POLY-BETA-1,6-N-ACETYL-D-GLUCOSAMINE SYNTHASE"/>
    <property type="match status" value="1"/>
</dbReference>
<dbReference type="Proteomes" id="UP000184263">
    <property type="component" value="Unassembled WGS sequence"/>
</dbReference>
<evidence type="ECO:0000259" key="1">
    <source>
        <dbReference type="Pfam" id="PF00535"/>
    </source>
</evidence>
<dbReference type="Gene3D" id="3.90.550.10">
    <property type="entry name" value="Spore Coat Polysaccharide Biosynthesis Protein SpsA, Chain A"/>
    <property type="match status" value="1"/>
</dbReference>